<accession>A0A8J2LA12</accession>
<keyword evidence="2" id="KW-1185">Reference proteome</keyword>
<name>A0A8J2LA12_9HEXA</name>
<comment type="caution">
    <text evidence="1">The sequence shown here is derived from an EMBL/GenBank/DDBJ whole genome shotgun (WGS) entry which is preliminary data.</text>
</comment>
<protein>
    <submittedName>
        <fullName evidence="1">Uncharacterized protein</fullName>
    </submittedName>
</protein>
<evidence type="ECO:0000313" key="2">
    <source>
        <dbReference type="Proteomes" id="UP000708208"/>
    </source>
</evidence>
<gene>
    <name evidence="1" type="ORF">AFUS01_LOCUS37846</name>
</gene>
<feature type="non-terminal residue" evidence="1">
    <location>
        <position position="1"/>
    </location>
</feature>
<reference evidence="1" key="1">
    <citation type="submission" date="2021-06" db="EMBL/GenBank/DDBJ databases">
        <authorList>
            <person name="Hodson N. C."/>
            <person name="Mongue J. A."/>
            <person name="Jaron S. K."/>
        </authorList>
    </citation>
    <scope>NUCLEOTIDE SEQUENCE</scope>
</reference>
<evidence type="ECO:0000313" key="1">
    <source>
        <dbReference type="EMBL" id="CAG7827890.1"/>
    </source>
</evidence>
<dbReference type="Proteomes" id="UP000708208">
    <property type="component" value="Unassembled WGS sequence"/>
</dbReference>
<dbReference type="EMBL" id="CAJVCH010545247">
    <property type="protein sequence ID" value="CAG7827890.1"/>
    <property type="molecule type" value="Genomic_DNA"/>
</dbReference>
<proteinExistence type="predicted"/>
<organism evidence="1 2">
    <name type="scientific">Allacma fusca</name>
    <dbReference type="NCBI Taxonomy" id="39272"/>
    <lineage>
        <taxon>Eukaryota</taxon>
        <taxon>Metazoa</taxon>
        <taxon>Ecdysozoa</taxon>
        <taxon>Arthropoda</taxon>
        <taxon>Hexapoda</taxon>
        <taxon>Collembola</taxon>
        <taxon>Symphypleona</taxon>
        <taxon>Sminthuridae</taxon>
        <taxon>Allacma</taxon>
    </lineage>
</organism>
<feature type="non-terminal residue" evidence="1">
    <location>
        <position position="120"/>
    </location>
</feature>
<sequence length="120" mass="14053">NVRIGKKINRDKNLLSPYSYLAIVDRKIRNSNSLESNITRRVLVVSSGLKPSGEFYSPISTDIPNATYFRISREFTIQDSQERDQTRRKRYEGDCSSHQTMKACLSTPFCTWTYKKHRRE</sequence>
<dbReference type="AlphaFoldDB" id="A0A8J2LA12"/>